<dbReference type="OrthoDB" id="9766299at2"/>
<dbReference type="AlphaFoldDB" id="A0A1Z4V5F5"/>
<reference evidence="20 21" key="1">
    <citation type="submission" date="2017-06" db="EMBL/GenBank/DDBJ databases">
        <title>Genome sequencing of cyanobaciteial culture collection at National Institute for Environmental Studies (NIES).</title>
        <authorList>
            <person name="Hirose Y."/>
            <person name="Shimura Y."/>
            <person name="Fujisawa T."/>
            <person name="Nakamura Y."/>
            <person name="Kawachi M."/>
        </authorList>
    </citation>
    <scope>NUCLEOTIDE SEQUENCE [LARGE SCALE GENOMIC DNA]</scope>
    <source>
        <strain evidence="20 21">NIES-806</strain>
    </source>
</reference>
<gene>
    <name evidence="20" type="ORF">NIES806_30060</name>
</gene>
<keyword evidence="8" id="KW-0319">Glycerol metabolism</keyword>
<evidence type="ECO:0000256" key="15">
    <source>
        <dbReference type="ARBA" id="ARBA00066964"/>
    </source>
</evidence>
<comment type="subcellular location">
    <subcellularLocation>
        <location evidence="2">Membrane</location>
        <topology evidence="2">Multi-pass membrane protein</topology>
    </subcellularLocation>
</comment>
<keyword evidence="4" id="KW-0444">Lipid biosynthesis</keyword>
<keyword evidence="12 18" id="KW-0472">Membrane</keyword>
<evidence type="ECO:0000256" key="8">
    <source>
        <dbReference type="ARBA" id="ARBA00022798"/>
    </source>
</evidence>
<feature type="transmembrane region" description="Helical" evidence="18">
    <location>
        <begin position="360"/>
        <end position="383"/>
    </location>
</feature>
<dbReference type="GO" id="GO:0046467">
    <property type="term" value="P:membrane lipid biosynthetic process"/>
    <property type="evidence" value="ECO:0007669"/>
    <property type="project" value="UniProtKB-ARBA"/>
</dbReference>
<comment type="cofactor">
    <cofactor evidence="1">
        <name>Mg(2+)</name>
        <dbReference type="ChEBI" id="CHEBI:18420"/>
    </cofactor>
</comment>
<dbReference type="GO" id="GO:0005886">
    <property type="term" value="C:plasma membrane"/>
    <property type="evidence" value="ECO:0007669"/>
    <property type="project" value="TreeGrafter"/>
</dbReference>
<dbReference type="InterPro" id="IPR029044">
    <property type="entry name" value="Nucleotide-diphossugar_trans"/>
</dbReference>
<proteinExistence type="inferred from homology"/>
<evidence type="ECO:0000256" key="4">
    <source>
        <dbReference type="ARBA" id="ARBA00022516"/>
    </source>
</evidence>
<dbReference type="PANTHER" id="PTHR43867:SF2">
    <property type="entry name" value="CELLULOSE SYNTHASE CATALYTIC SUBUNIT A [UDP-FORMING]"/>
    <property type="match status" value="1"/>
</dbReference>
<dbReference type="RefSeq" id="WP_096668452.1">
    <property type="nucleotide sequence ID" value="NZ_AP018316.1"/>
</dbReference>
<evidence type="ECO:0000256" key="6">
    <source>
        <dbReference type="ARBA" id="ARBA00022679"/>
    </source>
</evidence>
<name>A0A1Z4V5F5_9CYAN</name>
<evidence type="ECO:0000256" key="2">
    <source>
        <dbReference type="ARBA" id="ARBA00004141"/>
    </source>
</evidence>
<keyword evidence="9" id="KW-0460">Magnesium</keyword>
<organism evidence="20 21">
    <name type="scientific">Dolichospermum compactum NIES-806</name>
    <dbReference type="NCBI Taxonomy" id="1973481"/>
    <lineage>
        <taxon>Bacteria</taxon>
        <taxon>Bacillati</taxon>
        <taxon>Cyanobacteriota</taxon>
        <taxon>Cyanophyceae</taxon>
        <taxon>Nostocales</taxon>
        <taxon>Aphanizomenonaceae</taxon>
        <taxon>Dolichospermum</taxon>
        <taxon>Dolichospermum compactum</taxon>
    </lineage>
</organism>
<evidence type="ECO:0000256" key="18">
    <source>
        <dbReference type="SAM" id="Phobius"/>
    </source>
</evidence>
<sequence>MPANSCPENDAYNGNSDPLDSIFTDLSVDEESEVRTDSGSLPPSRFKGRRGKAALVLTIVWSGTITLHLVSWGSIFVLGLTTMLGIHALGIIFAKPRHHSQEIEGDLPFVSVLVAAKNEEAVIARLVKNLCNLEYGNGQYEVWIIDDNSTDSTPQLLAQLKQEYQQLNVFRRDPDASGGKSGALNQVLPLTKGEIIAVFDADAQVTPDLLLQIVPLFQKDRVGAVQMRKAIANAKENFWTKGQMAEMLLDIWFQQQRTAIGGIGELRGNGQFVRRQALASCGGWNEETITDDLDLTIRLHLDKWDIECVFHPPVEEEGVTNATALWHQRNRWAEGGYQRYLDYWDLILKNRMGTRKTWDLLIFMVTMYILPTAAIPDIFMAIARHRPPMLSSVTGLSLGMSVVGMFAGLKHVRSDQQFKPSTYLMVLLQTLRGSLYMLHWLVVMGSTTARMSFRPKRLKWVKTVHTGVEK</sequence>
<keyword evidence="11" id="KW-0443">Lipid metabolism</keyword>
<dbReference type="Pfam" id="PF00535">
    <property type="entry name" value="Glycos_transf_2"/>
    <property type="match status" value="1"/>
</dbReference>
<dbReference type="GO" id="GO:0006071">
    <property type="term" value="P:glycerol metabolic process"/>
    <property type="evidence" value="ECO:0007669"/>
    <property type="project" value="UniProtKB-KW"/>
</dbReference>
<evidence type="ECO:0000256" key="9">
    <source>
        <dbReference type="ARBA" id="ARBA00022842"/>
    </source>
</evidence>
<feature type="transmembrane region" description="Helical" evidence="18">
    <location>
        <begin position="53"/>
        <end position="70"/>
    </location>
</feature>
<feature type="transmembrane region" description="Helical" evidence="18">
    <location>
        <begin position="389"/>
        <end position="409"/>
    </location>
</feature>
<comment type="similarity">
    <text evidence="3">Belongs to the glycosyltransferase 2 family.</text>
</comment>
<evidence type="ECO:0000256" key="14">
    <source>
        <dbReference type="ARBA" id="ARBA00053004"/>
    </source>
</evidence>
<evidence type="ECO:0000256" key="16">
    <source>
        <dbReference type="ARBA" id="ARBA00068721"/>
    </source>
</evidence>
<dbReference type="SUPFAM" id="SSF53448">
    <property type="entry name" value="Nucleotide-diphospho-sugar transferases"/>
    <property type="match status" value="1"/>
</dbReference>
<evidence type="ECO:0000256" key="3">
    <source>
        <dbReference type="ARBA" id="ARBA00006739"/>
    </source>
</evidence>
<dbReference type="CDD" id="cd06423">
    <property type="entry name" value="CESA_like"/>
    <property type="match status" value="1"/>
</dbReference>
<dbReference type="Gene3D" id="3.90.550.10">
    <property type="entry name" value="Spore Coat Polysaccharide Biosynthesis Protein SpsA, Chain A"/>
    <property type="match status" value="1"/>
</dbReference>
<protein>
    <recommendedName>
        <fullName evidence="16">Beta-monoglucosyldiacylglycerol synthase</fullName>
        <ecNumber evidence="15">2.4.1.336</ecNumber>
    </recommendedName>
    <alternativeName>
        <fullName evidence="17">UDP-glucose:1,2-diacylglycerol 3-beta-D-glucosyltransferase</fullName>
    </alternativeName>
</protein>
<feature type="domain" description="Glycosyltransferase 2-like" evidence="19">
    <location>
        <begin position="111"/>
        <end position="278"/>
    </location>
</feature>
<evidence type="ECO:0000256" key="11">
    <source>
        <dbReference type="ARBA" id="ARBA00023098"/>
    </source>
</evidence>
<evidence type="ECO:0000256" key="5">
    <source>
        <dbReference type="ARBA" id="ARBA00022676"/>
    </source>
</evidence>
<evidence type="ECO:0000256" key="12">
    <source>
        <dbReference type="ARBA" id="ARBA00023136"/>
    </source>
</evidence>
<dbReference type="InterPro" id="IPR050321">
    <property type="entry name" value="Glycosyltr_2/OpgH_subfam"/>
</dbReference>
<evidence type="ECO:0000313" key="21">
    <source>
        <dbReference type="Proteomes" id="UP000218702"/>
    </source>
</evidence>
<evidence type="ECO:0000256" key="7">
    <source>
        <dbReference type="ARBA" id="ARBA00022692"/>
    </source>
</evidence>
<evidence type="ECO:0000256" key="13">
    <source>
        <dbReference type="ARBA" id="ARBA00023277"/>
    </source>
</evidence>
<evidence type="ECO:0000259" key="19">
    <source>
        <dbReference type="Pfam" id="PF00535"/>
    </source>
</evidence>
<dbReference type="PANTHER" id="PTHR43867">
    <property type="entry name" value="CELLULOSE SYNTHASE CATALYTIC SUBUNIT A [UDP-FORMING]"/>
    <property type="match status" value="1"/>
</dbReference>
<dbReference type="EMBL" id="AP018316">
    <property type="protein sequence ID" value="BAZ86790.1"/>
    <property type="molecule type" value="Genomic_DNA"/>
</dbReference>
<feature type="transmembrane region" description="Helical" evidence="18">
    <location>
        <begin position="76"/>
        <end position="94"/>
    </location>
</feature>
<keyword evidence="7 18" id="KW-0812">Transmembrane</keyword>
<accession>A0A1Z4V5F5</accession>
<dbReference type="Proteomes" id="UP000218702">
    <property type="component" value="Chromosome"/>
</dbReference>
<keyword evidence="13" id="KW-0119">Carbohydrate metabolism</keyword>
<keyword evidence="21" id="KW-1185">Reference proteome</keyword>
<dbReference type="FunFam" id="3.90.550.10:FF:000164">
    <property type="entry name" value="Beta-(1-3)-glucosyl transferase"/>
    <property type="match status" value="1"/>
</dbReference>
<keyword evidence="10 18" id="KW-1133">Transmembrane helix</keyword>
<evidence type="ECO:0000256" key="10">
    <source>
        <dbReference type="ARBA" id="ARBA00022989"/>
    </source>
</evidence>
<evidence type="ECO:0000313" key="20">
    <source>
        <dbReference type="EMBL" id="BAZ86790.1"/>
    </source>
</evidence>
<dbReference type="GO" id="GO:0016758">
    <property type="term" value="F:hexosyltransferase activity"/>
    <property type="evidence" value="ECO:0007669"/>
    <property type="project" value="TreeGrafter"/>
</dbReference>
<evidence type="ECO:0000256" key="17">
    <source>
        <dbReference type="ARBA" id="ARBA00078564"/>
    </source>
</evidence>
<comment type="catalytic activity">
    <reaction evidence="14">
        <text>a 1,2-diacyl-sn-glycerol + UDP-alpha-D-glucose = a 1,2-diacyl-3-O-(beta-D-glucopyranosyl)-sn-glycerol + UDP + H(+)</text>
        <dbReference type="Rhea" id="RHEA:17285"/>
        <dbReference type="ChEBI" id="CHEBI:15378"/>
        <dbReference type="ChEBI" id="CHEBI:17815"/>
        <dbReference type="ChEBI" id="CHEBI:58223"/>
        <dbReference type="ChEBI" id="CHEBI:58885"/>
        <dbReference type="ChEBI" id="CHEBI:75799"/>
        <dbReference type="EC" id="2.4.1.336"/>
    </reaction>
</comment>
<dbReference type="EC" id="2.4.1.336" evidence="15"/>
<dbReference type="InterPro" id="IPR001173">
    <property type="entry name" value="Glyco_trans_2-like"/>
</dbReference>
<keyword evidence="6 20" id="KW-0808">Transferase</keyword>
<evidence type="ECO:0000256" key="1">
    <source>
        <dbReference type="ARBA" id="ARBA00001946"/>
    </source>
</evidence>
<feature type="transmembrane region" description="Helical" evidence="18">
    <location>
        <begin position="421"/>
        <end position="442"/>
    </location>
</feature>
<keyword evidence="5" id="KW-0328">Glycosyltransferase</keyword>
<dbReference type="KEGG" id="dcm:NIES806_30060"/>